<dbReference type="PANTHER" id="PTHR31579">
    <property type="entry name" value="OS03G0796600 PROTEIN"/>
    <property type="match status" value="1"/>
</dbReference>
<gene>
    <name evidence="2" type="ORF">GSMUA_30280.1</name>
</gene>
<feature type="compositionally biased region" description="Basic and acidic residues" evidence="1">
    <location>
        <begin position="16"/>
        <end position="28"/>
    </location>
</feature>
<sequence>MAVQIRAKRVTGPLDDEARARLRGDDPGRAASCASSGSDHGGATCLSGLVHDFLETGGNYDTPSAAADDGGGGGSDRDDSVEGVDADEDRDRVAAETVCELMRAVAELDSFRVRLAADVSRATEGLAWLSSSCGASVFRRTVMAQLRAAGYNAGICKARWEASGGLAAGNHEYIDVVAARGNGHGQGRRYIVDLGFAAEFEVARATEAYKGVVAAVPRVAVAGEEAVRQVVRAVADAARRSLRAQGLHVPPWRKSRYMLAKWLGPYRRTTNPLPASLVAAATAAATVPEGDIKCRAVGFPATALPATPAARTR</sequence>
<dbReference type="InParanoid" id="A0A804JZ96"/>
<protein>
    <submittedName>
        <fullName evidence="2">(wild Malaysian banana) hypothetical protein</fullName>
    </submittedName>
</protein>
<evidence type="ECO:0000313" key="2">
    <source>
        <dbReference type="EMBL" id="CAG1857610.1"/>
    </source>
</evidence>
<proteinExistence type="predicted"/>
<dbReference type="Proteomes" id="UP000012960">
    <property type="component" value="Unplaced"/>
</dbReference>
<name>A0A804JZ96_MUSAM</name>
<dbReference type="OMA" id="GMDVIKC"/>
<dbReference type="Pfam" id="PF04720">
    <property type="entry name" value="PDDEXK_6"/>
    <property type="match status" value="1"/>
</dbReference>
<dbReference type="EMBL" id="HG996473">
    <property type="protein sequence ID" value="CAG1857610.1"/>
    <property type="molecule type" value="Genomic_DNA"/>
</dbReference>
<reference evidence="3" key="2">
    <citation type="submission" date="2021-05" db="UniProtKB">
        <authorList>
            <consortium name="EnsemblPlants"/>
        </authorList>
    </citation>
    <scope>IDENTIFICATION</scope>
    <source>
        <strain evidence="3">subsp. malaccensis</strain>
    </source>
</reference>
<dbReference type="InterPro" id="IPR006502">
    <property type="entry name" value="PDDEXK-like"/>
</dbReference>
<evidence type="ECO:0000256" key="1">
    <source>
        <dbReference type="SAM" id="MobiDB-lite"/>
    </source>
</evidence>
<dbReference type="EnsemblPlants" id="Ma07_t24240.1">
    <property type="protein sequence ID" value="Ma07_p24240.1"/>
    <property type="gene ID" value="Ma07_g24240"/>
</dbReference>
<dbReference type="OrthoDB" id="548115at2759"/>
<evidence type="ECO:0000313" key="3">
    <source>
        <dbReference type="EnsemblPlants" id="Ma07_p24240.1"/>
    </source>
</evidence>
<evidence type="ECO:0000313" key="4">
    <source>
        <dbReference type="Proteomes" id="UP000012960"/>
    </source>
</evidence>
<feature type="region of interest" description="Disordered" evidence="1">
    <location>
        <begin position="60"/>
        <end position="89"/>
    </location>
</feature>
<organism evidence="3 4">
    <name type="scientific">Musa acuminata subsp. malaccensis</name>
    <name type="common">Wild banana</name>
    <name type="synonym">Musa malaccensis</name>
    <dbReference type="NCBI Taxonomy" id="214687"/>
    <lineage>
        <taxon>Eukaryota</taxon>
        <taxon>Viridiplantae</taxon>
        <taxon>Streptophyta</taxon>
        <taxon>Embryophyta</taxon>
        <taxon>Tracheophyta</taxon>
        <taxon>Spermatophyta</taxon>
        <taxon>Magnoliopsida</taxon>
        <taxon>Liliopsida</taxon>
        <taxon>Zingiberales</taxon>
        <taxon>Musaceae</taxon>
        <taxon>Musa</taxon>
    </lineage>
</organism>
<reference evidence="2" key="1">
    <citation type="submission" date="2021-03" db="EMBL/GenBank/DDBJ databases">
        <authorList>
            <consortium name="Genoscope - CEA"/>
            <person name="William W."/>
        </authorList>
    </citation>
    <scope>NUCLEOTIDE SEQUENCE</scope>
    <source>
        <strain evidence="2">Doubled-haploid Pahang</strain>
    </source>
</reference>
<dbReference type="FunCoup" id="A0A804JZ96">
    <property type="interactions" value="15"/>
</dbReference>
<accession>A0A804JZ96</accession>
<feature type="region of interest" description="Disordered" evidence="1">
    <location>
        <begin position="1"/>
        <end position="41"/>
    </location>
</feature>
<dbReference type="Gramene" id="Ma07_t24240.1">
    <property type="protein sequence ID" value="Ma07_p24240.1"/>
    <property type="gene ID" value="Ma07_g24240"/>
</dbReference>
<dbReference type="AlphaFoldDB" id="A0A804JZ96"/>
<dbReference type="NCBIfam" id="TIGR01615">
    <property type="entry name" value="A_thal_3542"/>
    <property type="match status" value="1"/>
</dbReference>
<dbReference type="KEGG" id="mus:103992576"/>
<keyword evidence="4" id="KW-1185">Reference proteome</keyword>
<dbReference type="PANTHER" id="PTHR31579:SF84">
    <property type="entry name" value="F21O3.6 PROTEIN"/>
    <property type="match status" value="1"/>
</dbReference>